<dbReference type="AlphaFoldDB" id="A0A9P6T6U9"/>
<dbReference type="EMBL" id="MU167395">
    <property type="protein sequence ID" value="KAG0141231.1"/>
    <property type="molecule type" value="Genomic_DNA"/>
</dbReference>
<dbReference type="Proteomes" id="UP000886653">
    <property type="component" value="Unassembled WGS sequence"/>
</dbReference>
<organism evidence="2 3">
    <name type="scientific">Cronartium quercuum f. sp. fusiforme G11</name>
    <dbReference type="NCBI Taxonomy" id="708437"/>
    <lineage>
        <taxon>Eukaryota</taxon>
        <taxon>Fungi</taxon>
        <taxon>Dikarya</taxon>
        <taxon>Basidiomycota</taxon>
        <taxon>Pucciniomycotina</taxon>
        <taxon>Pucciniomycetes</taxon>
        <taxon>Pucciniales</taxon>
        <taxon>Coleosporiaceae</taxon>
        <taxon>Cronartium</taxon>
    </lineage>
</organism>
<accession>A0A9P6T6U9</accession>
<protein>
    <submittedName>
        <fullName evidence="2">Uncharacterized protein</fullName>
    </submittedName>
</protein>
<sequence length="148" mass="16346">MRAGRLTRDGSGLGWAVNQEDCRAEKNPESTPGDLGAADWQMDNVCQFDFNSAKQPTWIRIRTLAVTTVGVSRQRHSQSETELFKAPGPEEIPHHHSPGPEGVPPHHCWDPFRPGFAHTHGFLLHALRGHVVLPSRLGPPLQKGQGRS</sequence>
<comment type="caution">
    <text evidence="2">The sequence shown here is derived from an EMBL/GenBank/DDBJ whole genome shotgun (WGS) entry which is preliminary data.</text>
</comment>
<gene>
    <name evidence="2" type="ORF">CROQUDRAFT_110602</name>
</gene>
<evidence type="ECO:0000313" key="3">
    <source>
        <dbReference type="Proteomes" id="UP000886653"/>
    </source>
</evidence>
<evidence type="ECO:0000313" key="2">
    <source>
        <dbReference type="EMBL" id="KAG0141231.1"/>
    </source>
</evidence>
<feature type="region of interest" description="Disordered" evidence="1">
    <location>
        <begin position="72"/>
        <end position="106"/>
    </location>
</feature>
<proteinExistence type="predicted"/>
<keyword evidence="3" id="KW-1185">Reference proteome</keyword>
<reference evidence="2" key="1">
    <citation type="submission" date="2013-11" db="EMBL/GenBank/DDBJ databases">
        <title>Genome sequence of the fusiform rust pathogen reveals effectors for host alternation and coevolution with pine.</title>
        <authorList>
            <consortium name="DOE Joint Genome Institute"/>
            <person name="Smith K."/>
            <person name="Pendleton A."/>
            <person name="Kubisiak T."/>
            <person name="Anderson C."/>
            <person name="Salamov A."/>
            <person name="Aerts A."/>
            <person name="Riley R."/>
            <person name="Clum A."/>
            <person name="Lindquist E."/>
            <person name="Ence D."/>
            <person name="Campbell M."/>
            <person name="Kronenberg Z."/>
            <person name="Feau N."/>
            <person name="Dhillon B."/>
            <person name="Hamelin R."/>
            <person name="Burleigh J."/>
            <person name="Smith J."/>
            <person name="Yandell M."/>
            <person name="Nelson C."/>
            <person name="Grigoriev I."/>
            <person name="Davis J."/>
        </authorList>
    </citation>
    <scope>NUCLEOTIDE SEQUENCE</scope>
    <source>
        <strain evidence="2">G11</strain>
    </source>
</reference>
<evidence type="ECO:0000256" key="1">
    <source>
        <dbReference type="SAM" id="MobiDB-lite"/>
    </source>
</evidence>
<name>A0A9P6T6U9_9BASI</name>